<organism evidence="2 3">
    <name type="scientific">Mollisia scopiformis</name>
    <name type="common">Conifer needle endophyte fungus</name>
    <name type="synonym">Phialocephala scopiformis</name>
    <dbReference type="NCBI Taxonomy" id="149040"/>
    <lineage>
        <taxon>Eukaryota</taxon>
        <taxon>Fungi</taxon>
        <taxon>Dikarya</taxon>
        <taxon>Ascomycota</taxon>
        <taxon>Pezizomycotina</taxon>
        <taxon>Leotiomycetes</taxon>
        <taxon>Helotiales</taxon>
        <taxon>Mollisiaceae</taxon>
        <taxon>Mollisia</taxon>
    </lineage>
</organism>
<dbReference type="InParanoid" id="A0A194X8H5"/>
<feature type="domain" description="Cupin type-2" evidence="1">
    <location>
        <begin position="33"/>
        <end position="80"/>
    </location>
</feature>
<dbReference type="AlphaFoldDB" id="A0A194X8H5"/>
<reference evidence="2 3" key="1">
    <citation type="submission" date="2015-10" db="EMBL/GenBank/DDBJ databases">
        <title>Full genome of DAOMC 229536 Phialocephala scopiformis, a fungal endophyte of spruce producing the potent anti-insectan compound rugulosin.</title>
        <authorList>
            <consortium name="DOE Joint Genome Institute"/>
            <person name="Walker A.K."/>
            <person name="Frasz S.L."/>
            <person name="Seifert K.A."/>
            <person name="Miller J.D."/>
            <person name="Mondo S.J."/>
            <person name="Labutti K."/>
            <person name="Lipzen A."/>
            <person name="Dockter R."/>
            <person name="Kennedy M."/>
            <person name="Grigoriev I.V."/>
            <person name="Spatafora J.W."/>
        </authorList>
    </citation>
    <scope>NUCLEOTIDE SEQUENCE [LARGE SCALE GENOMIC DNA]</scope>
    <source>
        <strain evidence="2 3">CBS 120377</strain>
    </source>
</reference>
<sequence>MASATPDKPSVKRTILQSLPIPEFPGWESRLVLFEYPPGVAAPVHNHPVAGTGFVLEGNVASQWEGKEVELYTKGDTFVDWGTTMHLRSENTSQTEWLKFIISYVIKVGQPNVNF</sequence>
<dbReference type="InterPro" id="IPR013096">
    <property type="entry name" value="Cupin_2"/>
</dbReference>
<dbReference type="Pfam" id="PF07883">
    <property type="entry name" value="Cupin_2"/>
    <property type="match status" value="1"/>
</dbReference>
<dbReference type="OrthoDB" id="5793281at2759"/>
<proteinExistence type="predicted"/>
<evidence type="ECO:0000313" key="3">
    <source>
        <dbReference type="Proteomes" id="UP000070700"/>
    </source>
</evidence>
<dbReference type="PANTHER" id="PTHR38599:SF1">
    <property type="entry name" value="CUPIN DOMAIN PROTEIN (AFU_ORTHOLOGUE AFUA_3G13620)"/>
    <property type="match status" value="1"/>
</dbReference>
<dbReference type="InterPro" id="IPR014710">
    <property type="entry name" value="RmlC-like_jellyroll"/>
</dbReference>
<dbReference type="KEGG" id="psco:LY89DRAFT_782717"/>
<evidence type="ECO:0000259" key="1">
    <source>
        <dbReference type="Pfam" id="PF07883"/>
    </source>
</evidence>
<dbReference type="GeneID" id="28832339"/>
<gene>
    <name evidence="2" type="ORF">LY89DRAFT_782717</name>
</gene>
<name>A0A194X8H5_MOLSC</name>
<protein>
    <recommendedName>
        <fullName evidence="1">Cupin type-2 domain-containing protein</fullName>
    </recommendedName>
</protein>
<accession>A0A194X8H5</accession>
<dbReference type="PANTHER" id="PTHR38599">
    <property type="entry name" value="CUPIN DOMAIN PROTEIN (AFU_ORTHOLOGUE AFUA_3G13620)"/>
    <property type="match status" value="1"/>
</dbReference>
<evidence type="ECO:0000313" key="2">
    <source>
        <dbReference type="EMBL" id="KUJ16465.1"/>
    </source>
</evidence>
<dbReference type="SUPFAM" id="SSF51182">
    <property type="entry name" value="RmlC-like cupins"/>
    <property type="match status" value="1"/>
</dbReference>
<dbReference type="EMBL" id="KQ947416">
    <property type="protein sequence ID" value="KUJ16465.1"/>
    <property type="molecule type" value="Genomic_DNA"/>
</dbReference>
<dbReference type="Proteomes" id="UP000070700">
    <property type="component" value="Unassembled WGS sequence"/>
</dbReference>
<dbReference type="InterPro" id="IPR011051">
    <property type="entry name" value="RmlC_Cupin_sf"/>
</dbReference>
<dbReference type="RefSeq" id="XP_018070820.1">
    <property type="nucleotide sequence ID" value="XM_018222613.1"/>
</dbReference>
<keyword evidence="3" id="KW-1185">Reference proteome</keyword>
<dbReference type="Gene3D" id="2.60.120.10">
    <property type="entry name" value="Jelly Rolls"/>
    <property type="match status" value="1"/>
</dbReference>